<organism evidence="3 4">
    <name type="scientific">Lacisediminihabitans profunda</name>
    <dbReference type="NCBI Taxonomy" id="2594790"/>
    <lineage>
        <taxon>Bacteria</taxon>
        <taxon>Bacillati</taxon>
        <taxon>Actinomycetota</taxon>
        <taxon>Actinomycetes</taxon>
        <taxon>Micrococcales</taxon>
        <taxon>Microbacteriaceae</taxon>
        <taxon>Lacisediminihabitans</taxon>
    </lineage>
</organism>
<dbReference type="EMBL" id="VRMG01000006">
    <property type="protein sequence ID" value="TXN30701.1"/>
    <property type="molecule type" value="Genomic_DNA"/>
</dbReference>
<accession>A0A5C8USW4</accession>
<proteinExistence type="predicted"/>
<evidence type="ECO:0000313" key="3">
    <source>
        <dbReference type="EMBL" id="TXN30701.1"/>
    </source>
</evidence>
<dbReference type="Pfam" id="PF11241">
    <property type="entry name" value="DUF3043"/>
    <property type="match status" value="1"/>
</dbReference>
<evidence type="ECO:0000313" key="4">
    <source>
        <dbReference type="Proteomes" id="UP000321379"/>
    </source>
</evidence>
<keyword evidence="2" id="KW-0812">Transmembrane</keyword>
<name>A0A5C8USW4_9MICO</name>
<dbReference type="AlphaFoldDB" id="A0A5C8USW4"/>
<protein>
    <submittedName>
        <fullName evidence="3">DUF3043 domain-containing protein</fullName>
    </submittedName>
</protein>
<evidence type="ECO:0000256" key="1">
    <source>
        <dbReference type="SAM" id="MobiDB-lite"/>
    </source>
</evidence>
<dbReference type="InterPro" id="IPR021403">
    <property type="entry name" value="DUF3043"/>
</dbReference>
<dbReference type="Proteomes" id="UP000321379">
    <property type="component" value="Unassembled WGS sequence"/>
</dbReference>
<comment type="caution">
    <text evidence="3">The sequence shown here is derived from an EMBL/GenBank/DDBJ whole genome shotgun (WGS) entry which is preliminary data.</text>
</comment>
<keyword evidence="2" id="KW-0472">Membrane</keyword>
<feature type="region of interest" description="Disordered" evidence="1">
    <location>
        <begin position="1"/>
        <end position="52"/>
    </location>
</feature>
<dbReference type="RefSeq" id="WP_147783383.1">
    <property type="nucleotide sequence ID" value="NZ_VRMG01000006.1"/>
</dbReference>
<feature type="transmembrane region" description="Helical" evidence="2">
    <location>
        <begin position="129"/>
        <end position="149"/>
    </location>
</feature>
<keyword evidence="4" id="KW-1185">Reference proteome</keyword>
<gene>
    <name evidence="3" type="ORF">FVP33_09335</name>
</gene>
<sequence>MAKPSTSKPDDAVGYELNTDSTMAGKGHATPTRKEREAANLRPLVSSDRKAGNAAARARAAEAREKARIGMANGDEKYLPVRDKGVQRRFIRDYVDARWSVGELIIPVMFLVIILTFINNVLLQNIAIFSLWGFFLVAVIDCVVVGMIVQRKLAAKVGADRLQKGNRWYTAMRALQLRPMRLPKPQVKRGQFPA</sequence>
<reference evidence="3 4" key="1">
    <citation type="submission" date="2019-08" db="EMBL/GenBank/DDBJ databases">
        <title>Bacterial whole genome sequence for Glaciihabitans sp. CHu50b-6-2.</title>
        <authorList>
            <person name="Jin L."/>
        </authorList>
    </citation>
    <scope>NUCLEOTIDE SEQUENCE [LARGE SCALE GENOMIC DNA]</scope>
    <source>
        <strain evidence="3 4">CHu50b-6-2</strain>
    </source>
</reference>
<evidence type="ECO:0000256" key="2">
    <source>
        <dbReference type="SAM" id="Phobius"/>
    </source>
</evidence>
<feature type="transmembrane region" description="Helical" evidence="2">
    <location>
        <begin position="104"/>
        <end position="123"/>
    </location>
</feature>
<keyword evidence="2" id="KW-1133">Transmembrane helix</keyword>